<accession>A0A938X358</accession>
<protein>
    <submittedName>
        <fullName evidence="2">Pro-sigmaK processing inhibitor BofA family protein</fullName>
    </submittedName>
</protein>
<dbReference type="AlphaFoldDB" id="A0A938X358"/>
<feature type="transmembrane region" description="Helical" evidence="1">
    <location>
        <begin position="66"/>
        <end position="89"/>
    </location>
</feature>
<keyword evidence="3" id="KW-1185">Reference proteome</keyword>
<sequence>MGNILPSEWITLFVLAALLILLLWLLRHYRRARLCVLCWACTGVGALFLCTALVPNTILPLTANLFTGAVSAVLGVPGVCLLTGACLSLF</sequence>
<reference evidence="2" key="1">
    <citation type="submission" date="2020-08" db="EMBL/GenBank/DDBJ databases">
        <authorList>
            <person name="Cejkova D."/>
            <person name="Kubasova T."/>
            <person name="Jahodarova E."/>
            <person name="Rychlik I."/>
        </authorList>
    </citation>
    <scope>NUCLEOTIDE SEQUENCE</scope>
    <source>
        <strain evidence="2">An559</strain>
    </source>
</reference>
<name>A0A938X358_9FIRM</name>
<dbReference type="EMBL" id="JACJKY010000002">
    <property type="protein sequence ID" value="MBM6919952.1"/>
    <property type="molecule type" value="Genomic_DNA"/>
</dbReference>
<keyword evidence="1" id="KW-0812">Transmembrane</keyword>
<proteinExistence type="predicted"/>
<organism evidence="2 3">
    <name type="scientific">Merdimmobilis hominis</name>
    <dbReference type="NCBI Taxonomy" id="2897707"/>
    <lineage>
        <taxon>Bacteria</taxon>
        <taxon>Bacillati</taxon>
        <taxon>Bacillota</taxon>
        <taxon>Clostridia</taxon>
        <taxon>Eubacteriales</taxon>
        <taxon>Oscillospiraceae</taxon>
        <taxon>Merdimmobilis</taxon>
    </lineage>
</organism>
<feature type="transmembrane region" description="Helical" evidence="1">
    <location>
        <begin position="34"/>
        <end position="54"/>
    </location>
</feature>
<comment type="caution">
    <text evidence="2">The sequence shown here is derived from an EMBL/GenBank/DDBJ whole genome shotgun (WGS) entry which is preliminary data.</text>
</comment>
<dbReference type="Proteomes" id="UP000774750">
    <property type="component" value="Unassembled WGS sequence"/>
</dbReference>
<reference evidence="2" key="2">
    <citation type="journal article" date="2021" name="Sci. Rep.">
        <title>The distribution of antibiotic resistance genes in chicken gut microbiota commensals.</title>
        <authorList>
            <person name="Juricova H."/>
            <person name="Matiasovicova J."/>
            <person name="Kubasova T."/>
            <person name="Cejkova D."/>
            <person name="Rychlik I."/>
        </authorList>
    </citation>
    <scope>NUCLEOTIDE SEQUENCE</scope>
    <source>
        <strain evidence="2">An559</strain>
    </source>
</reference>
<gene>
    <name evidence="2" type="ORF">H6A12_02070</name>
</gene>
<evidence type="ECO:0000313" key="3">
    <source>
        <dbReference type="Proteomes" id="UP000774750"/>
    </source>
</evidence>
<evidence type="ECO:0000313" key="2">
    <source>
        <dbReference type="EMBL" id="MBM6919952.1"/>
    </source>
</evidence>
<dbReference type="RefSeq" id="WP_204444287.1">
    <property type="nucleotide sequence ID" value="NZ_JACJKY010000002.1"/>
</dbReference>
<keyword evidence="1" id="KW-0472">Membrane</keyword>
<keyword evidence="1" id="KW-1133">Transmembrane helix</keyword>
<feature type="transmembrane region" description="Helical" evidence="1">
    <location>
        <begin position="6"/>
        <end position="27"/>
    </location>
</feature>
<evidence type="ECO:0000256" key="1">
    <source>
        <dbReference type="SAM" id="Phobius"/>
    </source>
</evidence>